<dbReference type="PANTHER" id="PTHR30231">
    <property type="entry name" value="DNA POLYMERASE III SUBUNIT EPSILON"/>
    <property type="match status" value="1"/>
</dbReference>
<evidence type="ECO:0000313" key="3">
    <source>
        <dbReference type="Proteomes" id="UP000324974"/>
    </source>
</evidence>
<dbReference type="PANTHER" id="PTHR30231:SF42">
    <property type="entry name" value="EXONUCLEASE"/>
    <property type="match status" value="1"/>
</dbReference>
<dbReference type="GO" id="GO:0008408">
    <property type="term" value="F:3'-5' exonuclease activity"/>
    <property type="evidence" value="ECO:0007669"/>
    <property type="project" value="TreeGrafter"/>
</dbReference>
<dbReference type="AlphaFoldDB" id="A0A5C1A9J8"/>
<dbReference type="InterPro" id="IPR036397">
    <property type="entry name" value="RNaseH_sf"/>
</dbReference>
<dbReference type="InterPro" id="IPR012337">
    <property type="entry name" value="RNaseH-like_sf"/>
</dbReference>
<evidence type="ECO:0000259" key="1">
    <source>
        <dbReference type="SMART" id="SM00479"/>
    </source>
</evidence>
<dbReference type="CDD" id="cd06130">
    <property type="entry name" value="DNA_pol_III_epsilon_like"/>
    <property type="match status" value="1"/>
</dbReference>
<dbReference type="GO" id="GO:0003676">
    <property type="term" value="F:nucleic acid binding"/>
    <property type="evidence" value="ECO:0007669"/>
    <property type="project" value="InterPro"/>
</dbReference>
<dbReference type="Proteomes" id="UP000324974">
    <property type="component" value="Chromosome"/>
</dbReference>
<dbReference type="GO" id="GO:0006259">
    <property type="term" value="P:DNA metabolic process"/>
    <property type="evidence" value="ECO:0007669"/>
    <property type="project" value="UniProtKB-ARBA"/>
</dbReference>
<proteinExistence type="predicted"/>
<sequence>MTNPMGRFAALDFETADHGRDSACSVGIIVVEGTTVVEKGHFLIRPPRPHILFSYIHGITWAHVQNQPTFGELWPTAAKLLDGVEFIAAHAAAFDRGVLYACCATAGLPRPVHPFYCTVSMARKAWGVKPTKLPNVAQFLGLPLKHHDAESDALACAGIVIAARQQGRPLWGKLNPARY</sequence>
<evidence type="ECO:0000313" key="2">
    <source>
        <dbReference type="EMBL" id="QEL14482.1"/>
    </source>
</evidence>
<gene>
    <name evidence="2" type="ORF">PX52LOC_01371</name>
</gene>
<accession>A0A5C1A9J8</accession>
<keyword evidence="2" id="KW-0540">Nuclease</keyword>
<feature type="domain" description="Exonuclease" evidence="1">
    <location>
        <begin position="7"/>
        <end position="169"/>
    </location>
</feature>
<protein>
    <submittedName>
        <fullName evidence="2">Exonuclease</fullName>
    </submittedName>
</protein>
<organism evidence="2 3">
    <name type="scientific">Limnoglobus roseus</name>
    <dbReference type="NCBI Taxonomy" id="2598579"/>
    <lineage>
        <taxon>Bacteria</taxon>
        <taxon>Pseudomonadati</taxon>
        <taxon>Planctomycetota</taxon>
        <taxon>Planctomycetia</taxon>
        <taxon>Gemmatales</taxon>
        <taxon>Gemmataceae</taxon>
        <taxon>Limnoglobus</taxon>
    </lineage>
</organism>
<reference evidence="3" key="1">
    <citation type="submission" date="2019-08" db="EMBL/GenBank/DDBJ databases">
        <title>Limnoglobus roseus gen. nov., sp. nov., a novel freshwater planctomycete with a giant genome from the family Gemmataceae.</title>
        <authorList>
            <person name="Kulichevskaya I.S."/>
            <person name="Naumoff D.G."/>
            <person name="Miroshnikov K."/>
            <person name="Ivanova A."/>
            <person name="Philippov D.A."/>
            <person name="Hakobyan A."/>
            <person name="Rijpstra I.C."/>
            <person name="Sinninghe Damste J.S."/>
            <person name="Liesack W."/>
            <person name="Dedysh S.N."/>
        </authorList>
    </citation>
    <scope>NUCLEOTIDE SEQUENCE [LARGE SCALE GENOMIC DNA]</scope>
    <source>
        <strain evidence="3">PX52</strain>
    </source>
</reference>
<keyword evidence="3" id="KW-1185">Reference proteome</keyword>
<dbReference type="Pfam" id="PF00929">
    <property type="entry name" value="RNase_T"/>
    <property type="match status" value="1"/>
</dbReference>
<dbReference type="KEGG" id="lrs:PX52LOC_01371"/>
<dbReference type="Gene3D" id="3.30.420.10">
    <property type="entry name" value="Ribonuclease H-like superfamily/Ribonuclease H"/>
    <property type="match status" value="1"/>
</dbReference>
<dbReference type="InterPro" id="IPR013520">
    <property type="entry name" value="Ribonucl_H"/>
</dbReference>
<dbReference type="SMART" id="SM00479">
    <property type="entry name" value="EXOIII"/>
    <property type="match status" value="1"/>
</dbReference>
<dbReference type="EMBL" id="CP042425">
    <property type="protein sequence ID" value="QEL14482.1"/>
    <property type="molecule type" value="Genomic_DNA"/>
</dbReference>
<dbReference type="RefSeq" id="WP_218575288.1">
    <property type="nucleotide sequence ID" value="NZ_CP042425.1"/>
</dbReference>
<name>A0A5C1A9J8_9BACT</name>
<keyword evidence="2" id="KW-0269">Exonuclease</keyword>
<keyword evidence="2" id="KW-0378">Hydrolase</keyword>
<dbReference type="SUPFAM" id="SSF53098">
    <property type="entry name" value="Ribonuclease H-like"/>
    <property type="match status" value="1"/>
</dbReference>
<dbReference type="GO" id="GO:0005829">
    <property type="term" value="C:cytosol"/>
    <property type="evidence" value="ECO:0007669"/>
    <property type="project" value="TreeGrafter"/>
</dbReference>